<keyword evidence="3" id="KW-0255">Endonuclease</keyword>
<evidence type="ECO:0000313" key="4">
    <source>
        <dbReference type="Proteomes" id="UP001139516"/>
    </source>
</evidence>
<dbReference type="AlphaFoldDB" id="A0A9X1YB03"/>
<gene>
    <name evidence="3" type="ORF">M0638_18640</name>
</gene>
<dbReference type="RefSeq" id="WP_248668512.1">
    <property type="nucleotide sequence ID" value="NZ_JALPRX010000082.1"/>
</dbReference>
<dbReference type="SUPFAM" id="SSF56219">
    <property type="entry name" value="DNase I-like"/>
    <property type="match status" value="1"/>
</dbReference>
<accession>A0A9X1YB03</accession>
<reference evidence="3" key="1">
    <citation type="submission" date="2022-04" db="EMBL/GenBank/DDBJ databases">
        <title>Roseomonas acroporae sp. nov., isolated from coral Acropora digitifera.</title>
        <authorList>
            <person name="Sun H."/>
        </authorList>
    </citation>
    <scope>NUCLEOTIDE SEQUENCE</scope>
    <source>
        <strain evidence="3">NAR14</strain>
    </source>
</reference>
<keyword evidence="3" id="KW-0540">Nuclease</keyword>
<organism evidence="3 4">
    <name type="scientific">Roseomonas acroporae</name>
    <dbReference type="NCBI Taxonomy" id="2937791"/>
    <lineage>
        <taxon>Bacteria</taxon>
        <taxon>Pseudomonadati</taxon>
        <taxon>Pseudomonadota</taxon>
        <taxon>Alphaproteobacteria</taxon>
        <taxon>Acetobacterales</taxon>
        <taxon>Roseomonadaceae</taxon>
        <taxon>Roseomonas</taxon>
    </lineage>
</organism>
<dbReference type="EMBL" id="JALPRX010000082">
    <property type="protein sequence ID" value="MCK8786397.1"/>
    <property type="molecule type" value="Genomic_DNA"/>
</dbReference>
<sequence length="299" mass="31549">MQSEPALPTPHGLDARLARAQHRGGTPASAGLPHPPPPVGAPERRVLVASYNVHKCVGVDGRFDPARVAAVIGELGADVVALQEADRRFGRRVGLLDPQVLERASGLSLLPVSPLPDGHGWHGNALLVRPGTTLLRIERIRLPAGEPRGAVVADLRLPAGRLRVVAAHLGLLRRSRERQAAALVAAMAEGERMPTLLLGDLNEWRPGRRSSLRGLEPLFGPLRGGPPSFPSRLPIFALDRILGSPYGLVRALAVHRSPLATVASDHLPLKAWIDLEIGDALAASRPATGRAAAAVAVAA</sequence>
<feature type="domain" description="Endonuclease/exonuclease/phosphatase" evidence="2">
    <location>
        <begin position="49"/>
        <end position="266"/>
    </location>
</feature>
<dbReference type="GO" id="GO:0016020">
    <property type="term" value="C:membrane"/>
    <property type="evidence" value="ECO:0007669"/>
    <property type="project" value="GOC"/>
</dbReference>
<dbReference type="PANTHER" id="PTHR14859:SF15">
    <property type="entry name" value="ENDONUCLEASE_EXONUCLEASE_PHOSPHATASE DOMAIN-CONTAINING PROTEIN"/>
    <property type="match status" value="1"/>
</dbReference>
<dbReference type="InterPro" id="IPR036691">
    <property type="entry name" value="Endo/exonu/phosph_ase_sf"/>
</dbReference>
<evidence type="ECO:0000313" key="3">
    <source>
        <dbReference type="EMBL" id="MCK8786397.1"/>
    </source>
</evidence>
<keyword evidence="4" id="KW-1185">Reference proteome</keyword>
<dbReference type="Proteomes" id="UP001139516">
    <property type="component" value="Unassembled WGS sequence"/>
</dbReference>
<dbReference type="Gene3D" id="3.60.10.10">
    <property type="entry name" value="Endonuclease/exonuclease/phosphatase"/>
    <property type="match status" value="1"/>
</dbReference>
<proteinExistence type="predicted"/>
<dbReference type="InterPro" id="IPR005135">
    <property type="entry name" value="Endo/exonuclease/phosphatase"/>
</dbReference>
<evidence type="ECO:0000256" key="1">
    <source>
        <dbReference type="SAM" id="MobiDB-lite"/>
    </source>
</evidence>
<comment type="caution">
    <text evidence="3">The sequence shown here is derived from an EMBL/GenBank/DDBJ whole genome shotgun (WGS) entry which is preliminary data.</text>
</comment>
<evidence type="ECO:0000259" key="2">
    <source>
        <dbReference type="Pfam" id="PF03372"/>
    </source>
</evidence>
<protein>
    <submittedName>
        <fullName evidence="3">Endonuclease/exonuclease/phosphatase family protein</fullName>
    </submittedName>
</protein>
<dbReference type="PANTHER" id="PTHR14859">
    <property type="entry name" value="CALCOFLUOR WHITE HYPERSENSITIVE PROTEIN PRECURSOR"/>
    <property type="match status" value="1"/>
</dbReference>
<dbReference type="GO" id="GO:0004519">
    <property type="term" value="F:endonuclease activity"/>
    <property type="evidence" value="ECO:0007669"/>
    <property type="project" value="UniProtKB-KW"/>
</dbReference>
<keyword evidence="3" id="KW-0378">Hydrolase</keyword>
<feature type="region of interest" description="Disordered" evidence="1">
    <location>
        <begin position="20"/>
        <end position="41"/>
    </location>
</feature>
<dbReference type="InterPro" id="IPR051916">
    <property type="entry name" value="GPI-anchor_lipid_remodeler"/>
</dbReference>
<dbReference type="Pfam" id="PF03372">
    <property type="entry name" value="Exo_endo_phos"/>
    <property type="match status" value="1"/>
</dbReference>
<name>A0A9X1YB03_9PROT</name>
<dbReference type="GO" id="GO:0006506">
    <property type="term" value="P:GPI anchor biosynthetic process"/>
    <property type="evidence" value="ECO:0007669"/>
    <property type="project" value="TreeGrafter"/>
</dbReference>